<evidence type="ECO:0000313" key="2">
    <source>
        <dbReference type="EMBL" id="JAS20156.1"/>
    </source>
</evidence>
<evidence type="ECO:0008006" key="4">
    <source>
        <dbReference type="Google" id="ProtNLM"/>
    </source>
</evidence>
<accession>A0A1B6D3D2</accession>
<name>A0A1B6D3D2_9HEMI</name>
<proteinExistence type="predicted"/>
<feature type="signal peptide" evidence="1">
    <location>
        <begin position="1"/>
        <end position="17"/>
    </location>
</feature>
<keyword evidence="1" id="KW-0732">Signal</keyword>
<dbReference type="EMBL" id="GEDC01014408">
    <property type="protein sequence ID" value="JAS22890.1"/>
    <property type="molecule type" value="Transcribed_RNA"/>
</dbReference>
<evidence type="ECO:0000256" key="1">
    <source>
        <dbReference type="SAM" id="SignalP"/>
    </source>
</evidence>
<dbReference type="AlphaFoldDB" id="A0A1B6D3D2"/>
<protein>
    <recommendedName>
        <fullName evidence="4">Lipocalin/cytosolic fatty-acid binding domain-containing protein</fullName>
    </recommendedName>
</protein>
<gene>
    <name evidence="2" type="ORF">g.7429</name>
    <name evidence="3" type="ORF">g.7430</name>
</gene>
<organism evidence="2">
    <name type="scientific">Clastoptera arizonana</name>
    <name type="common">Arizona spittle bug</name>
    <dbReference type="NCBI Taxonomy" id="38151"/>
    <lineage>
        <taxon>Eukaryota</taxon>
        <taxon>Metazoa</taxon>
        <taxon>Ecdysozoa</taxon>
        <taxon>Arthropoda</taxon>
        <taxon>Hexapoda</taxon>
        <taxon>Insecta</taxon>
        <taxon>Pterygota</taxon>
        <taxon>Neoptera</taxon>
        <taxon>Paraneoptera</taxon>
        <taxon>Hemiptera</taxon>
        <taxon>Auchenorrhyncha</taxon>
        <taxon>Cercopoidea</taxon>
        <taxon>Clastopteridae</taxon>
        <taxon>Clastoptera</taxon>
    </lineage>
</organism>
<dbReference type="EMBL" id="GEDC01017142">
    <property type="protein sequence ID" value="JAS20156.1"/>
    <property type="molecule type" value="Transcribed_RNA"/>
</dbReference>
<sequence>MLLHFLFVLSLTVLAHAKTKGTSTTGGDGLPDLYASVGPCNAKMLDRRMKTFDIDQIANTGNNSYLFSTDLVNVSCSSGDIHGDPLMLYKATAYNFDTVGGSTKISFTVRPLGEGIFDETYLYTSPITKSSILFRFKLIVLNYNDELGLFYYGRCSDYGKKTTDSRSIVVSSCNINNEDVQELAEFWAEEDAQADYLGPPLQEVPQCSCFFNYR</sequence>
<evidence type="ECO:0000313" key="3">
    <source>
        <dbReference type="EMBL" id="JAS22890.1"/>
    </source>
</evidence>
<reference evidence="2" key="1">
    <citation type="submission" date="2015-12" db="EMBL/GenBank/DDBJ databases">
        <title>De novo transcriptome assembly of four potential Pierce s Disease insect vectors from Arizona vineyards.</title>
        <authorList>
            <person name="Tassone E.E."/>
        </authorList>
    </citation>
    <scope>NUCLEOTIDE SEQUENCE</scope>
</reference>
<feature type="chain" id="PRO_5008580909" description="Lipocalin/cytosolic fatty-acid binding domain-containing protein" evidence="1">
    <location>
        <begin position="18"/>
        <end position="214"/>
    </location>
</feature>